<dbReference type="CDD" id="cd06445">
    <property type="entry name" value="ATase"/>
    <property type="match status" value="1"/>
</dbReference>
<comment type="catalytic activity">
    <reaction evidence="6">
        <text>a 6-O-methyl-2'-deoxyguanosine in DNA + L-cysteinyl-[protein] = S-methyl-L-cysteinyl-[protein] + a 2'-deoxyguanosine in DNA</text>
        <dbReference type="Rhea" id="RHEA:24000"/>
        <dbReference type="Rhea" id="RHEA-COMP:10131"/>
        <dbReference type="Rhea" id="RHEA-COMP:10132"/>
        <dbReference type="Rhea" id="RHEA-COMP:11367"/>
        <dbReference type="Rhea" id="RHEA-COMP:11368"/>
        <dbReference type="ChEBI" id="CHEBI:29950"/>
        <dbReference type="ChEBI" id="CHEBI:82612"/>
        <dbReference type="ChEBI" id="CHEBI:85445"/>
        <dbReference type="ChEBI" id="CHEBI:85448"/>
        <dbReference type="EC" id="2.1.1.63"/>
    </reaction>
</comment>
<dbReference type="GO" id="GO:0003908">
    <property type="term" value="F:methylated-DNA-[protein]-cysteine S-methyltransferase activity"/>
    <property type="evidence" value="ECO:0007669"/>
    <property type="project" value="UniProtKB-EC"/>
</dbReference>
<evidence type="ECO:0000256" key="1">
    <source>
        <dbReference type="ARBA" id="ARBA00001286"/>
    </source>
</evidence>
<evidence type="ECO:0000256" key="5">
    <source>
        <dbReference type="ARBA" id="ARBA00023204"/>
    </source>
</evidence>
<dbReference type="Gene3D" id="1.10.10.10">
    <property type="entry name" value="Winged helix-like DNA-binding domain superfamily/Winged helix DNA-binding domain"/>
    <property type="match status" value="1"/>
</dbReference>
<gene>
    <name evidence="8" type="ORF">A3F94_02395</name>
</gene>
<dbReference type="SUPFAM" id="SSF46767">
    <property type="entry name" value="Methylated DNA-protein cysteine methyltransferase, C-terminal domain"/>
    <property type="match status" value="1"/>
</dbReference>
<comment type="catalytic activity">
    <reaction evidence="1">
        <text>a 4-O-methyl-thymidine in DNA + L-cysteinyl-[protein] = a thymidine in DNA + S-methyl-L-cysteinyl-[protein]</text>
        <dbReference type="Rhea" id="RHEA:53428"/>
        <dbReference type="Rhea" id="RHEA-COMP:10131"/>
        <dbReference type="Rhea" id="RHEA-COMP:10132"/>
        <dbReference type="Rhea" id="RHEA-COMP:13555"/>
        <dbReference type="Rhea" id="RHEA-COMP:13556"/>
        <dbReference type="ChEBI" id="CHEBI:29950"/>
        <dbReference type="ChEBI" id="CHEBI:82612"/>
        <dbReference type="ChEBI" id="CHEBI:137386"/>
        <dbReference type="ChEBI" id="CHEBI:137387"/>
        <dbReference type="EC" id="2.1.1.63"/>
    </reaction>
</comment>
<evidence type="ECO:0000259" key="7">
    <source>
        <dbReference type="Pfam" id="PF01035"/>
    </source>
</evidence>
<dbReference type="EMBL" id="MHOK01000009">
    <property type="protein sequence ID" value="OGZ62057.1"/>
    <property type="molecule type" value="Genomic_DNA"/>
</dbReference>
<dbReference type="Pfam" id="PF01035">
    <property type="entry name" value="DNA_binding_1"/>
    <property type="match status" value="1"/>
</dbReference>
<dbReference type="InterPro" id="IPR036388">
    <property type="entry name" value="WH-like_DNA-bd_sf"/>
</dbReference>
<keyword evidence="3" id="KW-0808">Transferase</keyword>
<keyword evidence="4" id="KW-0227">DNA damage</keyword>
<dbReference type="GO" id="GO:0006281">
    <property type="term" value="P:DNA repair"/>
    <property type="evidence" value="ECO:0007669"/>
    <property type="project" value="UniProtKB-KW"/>
</dbReference>
<organism evidence="8 9">
    <name type="scientific">Candidatus Spechtbacteria bacterium RIFCSPLOWO2_12_FULL_38_22</name>
    <dbReference type="NCBI Taxonomy" id="1802165"/>
    <lineage>
        <taxon>Bacteria</taxon>
        <taxon>Candidatus Spechtiibacteriota</taxon>
    </lineage>
</organism>
<sequence>MHKTFAQKVYQVVHDIPREKVLTYKEVAQHAGSPRAYRAVGNLMNKNYDNTVPCHRVIRSDGKIGGFREGTTKKVALLKKEGAI</sequence>
<proteinExistence type="predicted"/>
<evidence type="ECO:0000313" key="9">
    <source>
        <dbReference type="Proteomes" id="UP000176770"/>
    </source>
</evidence>
<dbReference type="AlphaFoldDB" id="A0A1G2HHW1"/>
<evidence type="ECO:0000256" key="3">
    <source>
        <dbReference type="ARBA" id="ARBA00022679"/>
    </source>
</evidence>
<dbReference type="InterPro" id="IPR001497">
    <property type="entry name" value="MethylDNA_cys_MeTrfase_AS"/>
</dbReference>
<dbReference type="InterPro" id="IPR014048">
    <property type="entry name" value="MethylDNA_cys_MeTrfase_DNA-bd"/>
</dbReference>
<dbReference type="PROSITE" id="PS00374">
    <property type="entry name" value="MGMT"/>
    <property type="match status" value="1"/>
</dbReference>
<dbReference type="InterPro" id="IPR036217">
    <property type="entry name" value="MethylDNA_cys_MeTrfase_DNAb"/>
</dbReference>
<dbReference type="PANTHER" id="PTHR10815">
    <property type="entry name" value="METHYLATED-DNA--PROTEIN-CYSTEINE METHYLTRANSFERASE"/>
    <property type="match status" value="1"/>
</dbReference>
<feature type="domain" description="Methylated-DNA-[protein]-cysteine S-methyltransferase DNA binding" evidence="7">
    <location>
        <begin position="5"/>
        <end position="83"/>
    </location>
</feature>
<accession>A0A1G2HHW1</accession>
<dbReference type="Proteomes" id="UP000176770">
    <property type="component" value="Unassembled WGS sequence"/>
</dbReference>
<keyword evidence="2" id="KW-0489">Methyltransferase</keyword>
<evidence type="ECO:0000256" key="6">
    <source>
        <dbReference type="ARBA" id="ARBA00049348"/>
    </source>
</evidence>
<dbReference type="NCBIfam" id="TIGR00589">
    <property type="entry name" value="ogt"/>
    <property type="match status" value="1"/>
</dbReference>
<keyword evidence="5" id="KW-0234">DNA repair</keyword>
<dbReference type="STRING" id="1802165.A3F94_02395"/>
<dbReference type="GO" id="GO:0032259">
    <property type="term" value="P:methylation"/>
    <property type="evidence" value="ECO:0007669"/>
    <property type="project" value="UniProtKB-KW"/>
</dbReference>
<evidence type="ECO:0000313" key="8">
    <source>
        <dbReference type="EMBL" id="OGZ62057.1"/>
    </source>
</evidence>
<reference evidence="8 9" key="1">
    <citation type="journal article" date="2016" name="Nat. Commun.">
        <title>Thousands of microbial genomes shed light on interconnected biogeochemical processes in an aquifer system.</title>
        <authorList>
            <person name="Anantharaman K."/>
            <person name="Brown C.T."/>
            <person name="Hug L.A."/>
            <person name="Sharon I."/>
            <person name="Castelle C.J."/>
            <person name="Probst A.J."/>
            <person name="Thomas B.C."/>
            <person name="Singh A."/>
            <person name="Wilkins M.J."/>
            <person name="Karaoz U."/>
            <person name="Brodie E.L."/>
            <person name="Williams K.H."/>
            <person name="Hubbard S.S."/>
            <person name="Banfield J.F."/>
        </authorList>
    </citation>
    <scope>NUCLEOTIDE SEQUENCE [LARGE SCALE GENOMIC DNA]</scope>
</reference>
<evidence type="ECO:0000256" key="2">
    <source>
        <dbReference type="ARBA" id="ARBA00022603"/>
    </source>
</evidence>
<comment type="caution">
    <text evidence="8">The sequence shown here is derived from an EMBL/GenBank/DDBJ whole genome shotgun (WGS) entry which is preliminary data.</text>
</comment>
<name>A0A1G2HHW1_9BACT</name>
<protein>
    <recommendedName>
        <fullName evidence="7">Methylated-DNA-[protein]-cysteine S-methyltransferase DNA binding domain-containing protein</fullName>
    </recommendedName>
</protein>
<dbReference type="PANTHER" id="PTHR10815:SF13">
    <property type="entry name" value="METHYLATED-DNA--PROTEIN-CYSTEINE METHYLTRANSFERASE"/>
    <property type="match status" value="1"/>
</dbReference>
<evidence type="ECO:0000256" key="4">
    <source>
        <dbReference type="ARBA" id="ARBA00022763"/>
    </source>
</evidence>